<dbReference type="Proteomes" id="UP001566132">
    <property type="component" value="Unassembled WGS sequence"/>
</dbReference>
<gene>
    <name evidence="1" type="ORF">ABEB36_012519</name>
</gene>
<proteinExistence type="predicted"/>
<reference evidence="1 2" key="1">
    <citation type="submission" date="2024-05" db="EMBL/GenBank/DDBJ databases">
        <title>Genetic variation in Jamaican populations of the coffee berry borer (Hypothenemus hampei).</title>
        <authorList>
            <person name="Errbii M."/>
            <person name="Myrie A."/>
        </authorList>
    </citation>
    <scope>NUCLEOTIDE SEQUENCE [LARGE SCALE GENOMIC DNA]</scope>
    <source>
        <strain evidence="1">JA-Hopewell-2020-01-JO</strain>
        <tissue evidence="1">Whole body</tissue>
    </source>
</reference>
<name>A0ABD1EBU7_HYPHA</name>
<organism evidence="1 2">
    <name type="scientific">Hypothenemus hampei</name>
    <name type="common">Coffee berry borer</name>
    <dbReference type="NCBI Taxonomy" id="57062"/>
    <lineage>
        <taxon>Eukaryota</taxon>
        <taxon>Metazoa</taxon>
        <taxon>Ecdysozoa</taxon>
        <taxon>Arthropoda</taxon>
        <taxon>Hexapoda</taxon>
        <taxon>Insecta</taxon>
        <taxon>Pterygota</taxon>
        <taxon>Neoptera</taxon>
        <taxon>Endopterygota</taxon>
        <taxon>Coleoptera</taxon>
        <taxon>Polyphaga</taxon>
        <taxon>Cucujiformia</taxon>
        <taxon>Curculionidae</taxon>
        <taxon>Scolytinae</taxon>
        <taxon>Hypothenemus</taxon>
    </lineage>
</organism>
<dbReference type="EMBL" id="JBDJPC010000009">
    <property type="protein sequence ID" value="KAL1492013.1"/>
    <property type="molecule type" value="Genomic_DNA"/>
</dbReference>
<sequence length="67" mass="7590">MVVFRNDLLDWDTPENPHAINITIGTLVFANFEIKAEVLNQLRIFKRYIEVVGDPTPPSTSDSSDNN</sequence>
<dbReference type="AlphaFoldDB" id="A0ABD1EBU7"/>
<protein>
    <submittedName>
        <fullName evidence="1">Uncharacterized protein</fullName>
    </submittedName>
</protein>
<evidence type="ECO:0000313" key="1">
    <source>
        <dbReference type="EMBL" id="KAL1492013.1"/>
    </source>
</evidence>
<evidence type="ECO:0000313" key="2">
    <source>
        <dbReference type="Proteomes" id="UP001566132"/>
    </source>
</evidence>
<keyword evidence="2" id="KW-1185">Reference proteome</keyword>
<accession>A0ABD1EBU7</accession>
<comment type="caution">
    <text evidence="1">The sequence shown here is derived from an EMBL/GenBank/DDBJ whole genome shotgun (WGS) entry which is preliminary data.</text>
</comment>